<protein>
    <submittedName>
        <fullName evidence="2">Uncharacterized protein</fullName>
    </submittedName>
</protein>
<evidence type="ECO:0000313" key="3">
    <source>
        <dbReference type="Proteomes" id="UP000824081"/>
    </source>
</evidence>
<dbReference type="EMBL" id="DVMZ01000116">
    <property type="protein sequence ID" value="HIU59330.1"/>
    <property type="molecule type" value="Genomic_DNA"/>
</dbReference>
<dbReference type="AlphaFoldDB" id="A0A9D1SGP3"/>
<evidence type="ECO:0000256" key="1">
    <source>
        <dbReference type="SAM" id="Phobius"/>
    </source>
</evidence>
<reference evidence="2" key="1">
    <citation type="submission" date="2020-10" db="EMBL/GenBank/DDBJ databases">
        <authorList>
            <person name="Gilroy R."/>
        </authorList>
    </citation>
    <scope>NUCLEOTIDE SEQUENCE</scope>
    <source>
        <strain evidence="2">11687</strain>
    </source>
</reference>
<accession>A0A9D1SGP3</accession>
<organism evidence="2 3">
    <name type="scientific">Candidatus Scatosoma pullistercoris</name>
    <dbReference type="NCBI Taxonomy" id="2840934"/>
    <lineage>
        <taxon>Bacteria</taxon>
        <taxon>Bacillati</taxon>
        <taxon>Bacillota</taxon>
        <taxon>Clostridia</taxon>
        <taxon>Candidatus Scatosoma</taxon>
    </lineage>
</organism>
<evidence type="ECO:0000313" key="2">
    <source>
        <dbReference type="EMBL" id="HIU59330.1"/>
    </source>
</evidence>
<dbReference type="Proteomes" id="UP000824081">
    <property type="component" value="Unassembled WGS sequence"/>
</dbReference>
<gene>
    <name evidence="2" type="ORF">IAC57_04430</name>
</gene>
<proteinExistence type="predicted"/>
<feature type="transmembrane region" description="Helical" evidence="1">
    <location>
        <begin position="74"/>
        <end position="93"/>
    </location>
</feature>
<keyword evidence="1" id="KW-0472">Membrane</keyword>
<keyword evidence="1" id="KW-1133">Transmembrane helix</keyword>
<feature type="non-terminal residue" evidence="2">
    <location>
        <position position="214"/>
    </location>
</feature>
<feature type="transmembrane region" description="Helical" evidence="1">
    <location>
        <begin position="23"/>
        <end position="43"/>
    </location>
</feature>
<reference evidence="2" key="2">
    <citation type="journal article" date="2021" name="PeerJ">
        <title>Extensive microbial diversity within the chicken gut microbiome revealed by metagenomics and culture.</title>
        <authorList>
            <person name="Gilroy R."/>
            <person name="Ravi A."/>
            <person name="Getino M."/>
            <person name="Pursley I."/>
            <person name="Horton D.L."/>
            <person name="Alikhan N.F."/>
            <person name="Baker D."/>
            <person name="Gharbi K."/>
            <person name="Hall N."/>
            <person name="Watson M."/>
            <person name="Adriaenssens E.M."/>
            <person name="Foster-Nyarko E."/>
            <person name="Jarju S."/>
            <person name="Secka A."/>
            <person name="Antonio M."/>
            <person name="Oren A."/>
            <person name="Chaudhuri R.R."/>
            <person name="La Ragione R."/>
            <person name="Hildebrand F."/>
            <person name="Pallen M.J."/>
        </authorList>
    </citation>
    <scope>NUCLEOTIDE SEQUENCE</scope>
    <source>
        <strain evidence="2">11687</strain>
    </source>
</reference>
<sequence>MDVLYEESAVNQKQAKASKTYKVLNVISWIVLILGIICLLIFIPNILTSFSKAQPTEDITAEQIAEAIGFARSWAFLSGTQMVFFGLLWFFLYSMKKRVNVSYDYTFVSGELRIAKVFNINRRKLVVRIDSAEILQLGDVDNDSYDRLRADPGVKQEIVTPNPEPAEGKFFLYVLVGGNNGRKMYILECREELLVNILKFVKRGTLEPDYVMQE</sequence>
<name>A0A9D1SGP3_9FIRM</name>
<comment type="caution">
    <text evidence="2">The sequence shown here is derived from an EMBL/GenBank/DDBJ whole genome shotgun (WGS) entry which is preliminary data.</text>
</comment>
<keyword evidence="1" id="KW-0812">Transmembrane</keyword>